<comment type="caution">
    <text evidence="1">The sequence shown here is derived from an EMBL/GenBank/DDBJ whole genome shotgun (WGS) entry which is preliminary data.</text>
</comment>
<dbReference type="EMBL" id="VSRR010002210">
    <property type="protein sequence ID" value="MPC30189.1"/>
    <property type="molecule type" value="Genomic_DNA"/>
</dbReference>
<proteinExistence type="predicted"/>
<protein>
    <submittedName>
        <fullName evidence="1">Uncharacterized protein</fullName>
    </submittedName>
</protein>
<dbReference type="AlphaFoldDB" id="A0A5B7E9U9"/>
<evidence type="ECO:0000313" key="2">
    <source>
        <dbReference type="Proteomes" id="UP000324222"/>
    </source>
</evidence>
<name>A0A5B7E9U9_PORTR</name>
<gene>
    <name evidence="1" type="ORF">E2C01_023450</name>
</gene>
<sequence>MATVNSGNSHPTPLHTLTPAAAALPLCLPVALPPCCPAALPASLPLTTQIWSNNKDLASSASCLSDRTCIVLKDMQGGEEQRLLRVGMEGLA</sequence>
<reference evidence="1 2" key="1">
    <citation type="submission" date="2019-05" db="EMBL/GenBank/DDBJ databases">
        <title>Another draft genome of Portunus trituberculatus and its Hox gene families provides insights of decapod evolution.</title>
        <authorList>
            <person name="Jeong J.-H."/>
            <person name="Song I."/>
            <person name="Kim S."/>
            <person name="Choi T."/>
            <person name="Kim D."/>
            <person name="Ryu S."/>
            <person name="Kim W."/>
        </authorList>
    </citation>
    <scope>NUCLEOTIDE SEQUENCE [LARGE SCALE GENOMIC DNA]</scope>
    <source>
        <tissue evidence="1">Muscle</tissue>
    </source>
</reference>
<evidence type="ECO:0000313" key="1">
    <source>
        <dbReference type="EMBL" id="MPC30189.1"/>
    </source>
</evidence>
<keyword evidence="2" id="KW-1185">Reference proteome</keyword>
<organism evidence="1 2">
    <name type="scientific">Portunus trituberculatus</name>
    <name type="common">Swimming crab</name>
    <name type="synonym">Neptunus trituberculatus</name>
    <dbReference type="NCBI Taxonomy" id="210409"/>
    <lineage>
        <taxon>Eukaryota</taxon>
        <taxon>Metazoa</taxon>
        <taxon>Ecdysozoa</taxon>
        <taxon>Arthropoda</taxon>
        <taxon>Crustacea</taxon>
        <taxon>Multicrustacea</taxon>
        <taxon>Malacostraca</taxon>
        <taxon>Eumalacostraca</taxon>
        <taxon>Eucarida</taxon>
        <taxon>Decapoda</taxon>
        <taxon>Pleocyemata</taxon>
        <taxon>Brachyura</taxon>
        <taxon>Eubrachyura</taxon>
        <taxon>Portunoidea</taxon>
        <taxon>Portunidae</taxon>
        <taxon>Portuninae</taxon>
        <taxon>Portunus</taxon>
    </lineage>
</organism>
<accession>A0A5B7E9U9</accession>
<dbReference type="Proteomes" id="UP000324222">
    <property type="component" value="Unassembled WGS sequence"/>
</dbReference>